<feature type="compositionally biased region" description="Pro residues" evidence="1">
    <location>
        <begin position="89"/>
        <end position="98"/>
    </location>
</feature>
<accession>A0A1Y2DUC5</accession>
<organism evidence="2 3">
    <name type="scientific">Leucosporidium creatinivorum</name>
    <dbReference type="NCBI Taxonomy" id="106004"/>
    <lineage>
        <taxon>Eukaryota</taxon>
        <taxon>Fungi</taxon>
        <taxon>Dikarya</taxon>
        <taxon>Basidiomycota</taxon>
        <taxon>Pucciniomycotina</taxon>
        <taxon>Microbotryomycetes</taxon>
        <taxon>Leucosporidiales</taxon>
        <taxon>Leucosporidium</taxon>
    </lineage>
</organism>
<dbReference type="AlphaFoldDB" id="A0A1Y2DUC5"/>
<feature type="region of interest" description="Disordered" evidence="1">
    <location>
        <begin position="54"/>
        <end position="106"/>
    </location>
</feature>
<comment type="caution">
    <text evidence="2">The sequence shown here is derived from an EMBL/GenBank/DDBJ whole genome shotgun (WGS) entry which is preliminary data.</text>
</comment>
<dbReference type="InParanoid" id="A0A1Y2DUC5"/>
<name>A0A1Y2DUC5_9BASI</name>
<sequence>MITSSHPPIDRFLIPHSLPFASPCWEAIGVKRVAAQGGVSEVGVGGASNTLASSSSCGVVGGGGGGGGRRRRRGSRERGREGGSVINPIHPPSFPPLSPRRSHHPRIQVPKSRWMAKGAFSRLVVLVLSHRRGGRARVDEIVRRGGEQCGFSGGGAV</sequence>
<protein>
    <submittedName>
        <fullName evidence="2">Uncharacterized protein</fullName>
    </submittedName>
</protein>
<dbReference type="EMBL" id="MCGR01000069">
    <property type="protein sequence ID" value="ORY62873.1"/>
    <property type="molecule type" value="Genomic_DNA"/>
</dbReference>
<evidence type="ECO:0000313" key="2">
    <source>
        <dbReference type="EMBL" id="ORY62873.1"/>
    </source>
</evidence>
<dbReference type="Proteomes" id="UP000193467">
    <property type="component" value="Unassembled WGS sequence"/>
</dbReference>
<evidence type="ECO:0000313" key="3">
    <source>
        <dbReference type="Proteomes" id="UP000193467"/>
    </source>
</evidence>
<keyword evidence="3" id="KW-1185">Reference proteome</keyword>
<reference evidence="2 3" key="1">
    <citation type="submission" date="2016-07" db="EMBL/GenBank/DDBJ databases">
        <title>Pervasive Adenine N6-methylation of Active Genes in Fungi.</title>
        <authorList>
            <consortium name="DOE Joint Genome Institute"/>
            <person name="Mondo S.J."/>
            <person name="Dannebaum R.O."/>
            <person name="Kuo R.C."/>
            <person name="Labutti K."/>
            <person name="Haridas S."/>
            <person name="Kuo A."/>
            <person name="Salamov A."/>
            <person name="Ahrendt S.R."/>
            <person name="Lipzen A."/>
            <person name="Sullivan W."/>
            <person name="Andreopoulos W.B."/>
            <person name="Clum A."/>
            <person name="Lindquist E."/>
            <person name="Daum C."/>
            <person name="Ramamoorthy G.K."/>
            <person name="Gryganskyi A."/>
            <person name="Culley D."/>
            <person name="Magnuson J.K."/>
            <person name="James T.Y."/>
            <person name="O'Malley M.A."/>
            <person name="Stajich J.E."/>
            <person name="Spatafora J.W."/>
            <person name="Visel A."/>
            <person name="Grigoriev I.V."/>
        </authorList>
    </citation>
    <scope>NUCLEOTIDE SEQUENCE [LARGE SCALE GENOMIC DNA]</scope>
    <source>
        <strain evidence="2 3">62-1032</strain>
    </source>
</reference>
<evidence type="ECO:0000256" key="1">
    <source>
        <dbReference type="SAM" id="MobiDB-lite"/>
    </source>
</evidence>
<gene>
    <name evidence="2" type="ORF">BCR35DRAFT_308914</name>
</gene>
<proteinExistence type="predicted"/>